<dbReference type="EC" id="3.1.3.16" evidence="2"/>
<dbReference type="GO" id="GO:0046872">
    <property type="term" value="F:metal ion binding"/>
    <property type="evidence" value="ECO:0007669"/>
    <property type="project" value="UniProtKB-UniRule"/>
</dbReference>
<dbReference type="SMART" id="SM00332">
    <property type="entry name" value="PP2Cc"/>
    <property type="match status" value="1"/>
</dbReference>
<evidence type="ECO:0000256" key="2">
    <source>
        <dbReference type="RuleBase" id="RU366020"/>
    </source>
</evidence>
<dbReference type="SUPFAM" id="SSF81606">
    <property type="entry name" value="PP2C-like"/>
    <property type="match status" value="1"/>
</dbReference>
<dbReference type="GO" id="GO:0004722">
    <property type="term" value="F:protein serine/threonine phosphatase activity"/>
    <property type="evidence" value="ECO:0007669"/>
    <property type="project" value="UniProtKB-EC"/>
</dbReference>
<accession>A0A8S2GNP8</accession>
<name>A0A8S2GNP8_9BILA</name>
<feature type="region of interest" description="Disordered" evidence="3">
    <location>
        <begin position="74"/>
        <end position="105"/>
    </location>
</feature>
<protein>
    <recommendedName>
        <fullName evidence="2">Protein phosphatase</fullName>
        <ecNumber evidence="2">3.1.3.16</ecNumber>
    </recommendedName>
</protein>
<dbReference type="Proteomes" id="UP000677228">
    <property type="component" value="Unassembled WGS sequence"/>
</dbReference>
<proteinExistence type="inferred from homology"/>
<comment type="cofactor">
    <cofactor evidence="2">
        <name>Mg(2+)</name>
        <dbReference type="ChEBI" id="CHEBI:18420"/>
    </cofactor>
</comment>
<keyword evidence="2" id="KW-0378">Hydrolase</keyword>
<sequence>MFEKILSHKKSDNMSKTDMKFSDSYVLYVDYGKGKPIKMTDNDVKTEKTVKDVEQFLVKHANLKFGVENGLKTTKKKDQNGFDKKKDSREKPQFDSTNSSEHSLTRKFLRNANGRQGKRSLSKENGITDFDDRYYRHMLCQNSVRKPETQNEFNDISYQLNMTHTNNPIDYHENNVDSTLKNNVHDLLRRKLTHQSSKYNGKPFDIVNARHFISDFVEDTKDIRYTSYDGHSKPYNWHDSLKQSTFTCPYPVTDEFKKYHQKGSNSPKTSENTDSKTAVYQIPNGKIIHERIILPNTVGSANRPRPSNKHKDTTESAPLYSINSSNDKVSCLRIAVNGASKSMRGQLPMGNMNLTNGDFGDDAGMILENRDFCFVGLADGAGGNRSLGINPADFSRALLSSCRNILKQNPVYPSQLPKLIMSAMREVETSKVRGSSTLCMLALDKRQHQLTSLNIGDSGYVIIRNGFIYRKSKSTMTPTGNGPRQLFAVNDCLGLPCFINENEVLRDCALDVINVRKGDIIILSSDGLWDVLANDALQRIVQRNSHKHLQGLADDLLKEGVDGYMVNGRDDILVIVCMVDTREEY</sequence>
<dbReference type="EMBL" id="CAJNOK010000530">
    <property type="protein sequence ID" value="CAF0759512.1"/>
    <property type="molecule type" value="Genomic_DNA"/>
</dbReference>
<comment type="catalytic activity">
    <reaction evidence="2">
        <text>O-phospho-L-seryl-[protein] + H2O = L-seryl-[protein] + phosphate</text>
        <dbReference type="Rhea" id="RHEA:20629"/>
        <dbReference type="Rhea" id="RHEA-COMP:9863"/>
        <dbReference type="Rhea" id="RHEA-COMP:11604"/>
        <dbReference type="ChEBI" id="CHEBI:15377"/>
        <dbReference type="ChEBI" id="CHEBI:29999"/>
        <dbReference type="ChEBI" id="CHEBI:43474"/>
        <dbReference type="ChEBI" id="CHEBI:83421"/>
        <dbReference type="EC" id="3.1.3.16"/>
    </reaction>
</comment>
<gene>
    <name evidence="5" type="ORF">OVA965_LOCUS2473</name>
    <name evidence="6" type="ORF">TMI583_LOCUS2473</name>
</gene>
<dbReference type="EMBL" id="CAJOBA010000530">
    <property type="protein sequence ID" value="CAF3539179.1"/>
    <property type="molecule type" value="Genomic_DNA"/>
</dbReference>
<keyword evidence="2" id="KW-0464">Manganese</keyword>
<evidence type="ECO:0000256" key="1">
    <source>
        <dbReference type="ARBA" id="ARBA00006702"/>
    </source>
</evidence>
<dbReference type="PANTHER" id="PTHR12320:SF1">
    <property type="entry name" value="PROTEIN PHOSPHATASE PTC7 HOMOLOG"/>
    <property type="match status" value="1"/>
</dbReference>
<keyword evidence="2" id="KW-0479">Metal-binding</keyword>
<dbReference type="InterPro" id="IPR039123">
    <property type="entry name" value="PPTC7"/>
</dbReference>
<keyword evidence="2" id="KW-0460">Magnesium</keyword>
<feature type="compositionally biased region" description="Basic and acidic residues" evidence="3">
    <location>
        <begin position="76"/>
        <end position="93"/>
    </location>
</feature>
<dbReference type="PROSITE" id="PS51746">
    <property type="entry name" value="PPM_2"/>
    <property type="match status" value="1"/>
</dbReference>
<dbReference type="Proteomes" id="UP000682733">
    <property type="component" value="Unassembled WGS sequence"/>
</dbReference>
<dbReference type="PANTHER" id="PTHR12320">
    <property type="entry name" value="PROTEIN PHOSPHATASE 2C"/>
    <property type="match status" value="1"/>
</dbReference>
<dbReference type="InterPro" id="IPR001932">
    <property type="entry name" value="PPM-type_phosphatase-like_dom"/>
</dbReference>
<comment type="cofactor">
    <cofactor evidence="2">
        <name>Mn(2+)</name>
        <dbReference type="ChEBI" id="CHEBI:29035"/>
    </cofactor>
</comment>
<evidence type="ECO:0000256" key="3">
    <source>
        <dbReference type="SAM" id="MobiDB-lite"/>
    </source>
</evidence>
<evidence type="ECO:0000313" key="5">
    <source>
        <dbReference type="EMBL" id="CAF0759512.1"/>
    </source>
</evidence>
<comment type="similarity">
    <text evidence="1 2">Belongs to the PP2C family.</text>
</comment>
<feature type="region of interest" description="Disordered" evidence="3">
    <location>
        <begin position="296"/>
        <end position="319"/>
    </location>
</feature>
<keyword evidence="2" id="KW-0904">Protein phosphatase</keyword>
<evidence type="ECO:0000259" key="4">
    <source>
        <dbReference type="PROSITE" id="PS51746"/>
    </source>
</evidence>
<comment type="catalytic activity">
    <reaction evidence="2">
        <text>O-phospho-L-threonyl-[protein] + H2O = L-threonyl-[protein] + phosphate</text>
        <dbReference type="Rhea" id="RHEA:47004"/>
        <dbReference type="Rhea" id="RHEA-COMP:11060"/>
        <dbReference type="Rhea" id="RHEA-COMP:11605"/>
        <dbReference type="ChEBI" id="CHEBI:15377"/>
        <dbReference type="ChEBI" id="CHEBI:30013"/>
        <dbReference type="ChEBI" id="CHEBI:43474"/>
        <dbReference type="ChEBI" id="CHEBI:61977"/>
        <dbReference type="EC" id="3.1.3.16"/>
    </reaction>
</comment>
<feature type="domain" description="PPM-type phosphatase" evidence="4">
    <location>
        <begin position="337"/>
        <end position="579"/>
    </location>
</feature>
<organism evidence="6 7">
    <name type="scientific">Didymodactylos carnosus</name>
    <dbReference type="NCBI Taxonomy" id="1234261"/>
    <lineage>
        <taxon>Eukaryota</taxon>
        <taxon>Metazoa</taxon>
        <taxon>Spiralia</taxon>
        <taxon>Gnathifera</taxon>
        <taxon>Rotifera</taxon>
        <taxon>Eurotatoria</taxon>
        <taxon>Bdelloidea</taxon>
        <taxon>Philodinida</taxon>
        <taxon>Philodinidae</taxon>
        <taxon>Didymodactylos</taxon>
    </lineage>
</organism>
<evidence type="ECO:0000313" key="6">
    <source>
        <dbReference type="EMBL" id="CAF3539179.1"/>
    </source>
</evidence>
<dbReference type="Gene3D" id="3.60.40.10">
    <property type="entry name" value="PPM-type phosphatase domain"/>
    <property type="match status" value="1"/>
</dbReference>
<dbReference type="Pfam" id="PF07228">
    <property type="entry name" value="SpoIIE"/>
    <property type="match status" value="1"/>
</dbReference>
<dbReference type="SMART" id="SM00331">
    <property type="entry name" value="PP2C_SIG"/>
    <property type="match status" value="1"/>
</dbReference>
<reference evidence="6" key="1">
    <citation type="submission" date="2021-02" db="EMBL/GenBank/DDBJ databases">
        <authorList>
            <person name="Nowell W R."/>
        </authorList>
    </citation>
    <scope>NUCLEOTIDE SEQUENCE</scope>
</reference>
<evidence type="ECO:0000313" key="7">
    <source>
        <dbReference type="Proteomes" id="UP000682733"/>
    </source>
</evidence>
<dbReference type="AlphaFoldDB" id="A0A8S2GNP8"/>
<dbReference type="InterPro" id="IPR036457">
    <property type="entry name" value="PPM-type-like_dom_sf"/>
</dbReference>
<comment type="caution">
    <text evidence="6">The sequence shown here is derived from an EMBL/GenBank/DDBJ whole genome shotgun (WGS) entry which is preliminary data.</text>
</comment>